<dbReference type="Gene3D" id="2.60.120.470">
    <property type="entry name" value="PITH domain"/>
    <property type="match status" value="1"/>
</dbReference>
<name>A0A843VRT4_COLES</name>
<gene>
    <name evidence="3" type="ORF">Taro_027531</name>
</gene>
<dbReference type="PROSITE" id="PS51532">
    <property type="entry name" value="PITH"/>
    <property type="match status" value="1"/>
</dbReference>
<dbReference type="SUPFAM" id="SSF49785">
    <property type="entry name" value="Galactose-binding domain-like"/>
    <property type="match status" value="1"/>
</dbReference>
<dbReference type="InterPro" id="IPR010400">
    <property type="entry name" value="PITH_dom"/>
</dbReference>
<accession>A0A843VRT4</accession>
<dbReference type="EMBL" id="NMUH01001723">
    <property type="protein sequence ID" value="MQL94873.1"/>
    <property type="molecule type" value="Genomic_DNA"/>
</dbReference>
<dbReference type="PANTHER" id="PTHR12175:SF1">
    <property type="entry name" value="PITH DOMAIN-CONTAINING PROTEIN 1"/>
    <property type="match status" value="1"/>
</dbReference>
<dbReference type="InterPro" id="IPR037047">
    <property type="entry name" value="PITH_dom_sf"/>
</dbReference>
<proteinExistence type="inferred from homology"/>
<dbReference type="OrthoDB" id="2635at2759"/>
<sequence length="175" mass="19129">MRTDSVPVGLQVHQHCPAVHHTDDEAETGGTHTEAKRTTQKVILAFVLLVLEREREGTNGVYARSQLRGSQLRGGLVSALNESTAGSVKSVFKPWEHRLNSSEGFLESNDGDPELLVFIPFTSDVKLKSISIVGGADGTSPSKMRAFINRDGIDFSDAQTMQPVQVIGRSIMVYY</sequence>
<reference evidence="3" key="1">
    <citation type="submission" date="2017-07" db="EMBL/GenBank/DDBJ databases">
        <title>Taro Niue Genome Assembly and Annotation.</title>
        <authorList>
            <person name="Atibalentja N."/>
            <person name="Keating K."/>
            <person name="Fields C.J."/>
        </authorList>
    </citation>
    <scope>NUCLEOTIDE SEQUENCE</scope>
    <source>
        <strain evidence="3">Niue_2</strain>
        <tissue evidence="3">Leaf</tissue>
    </source>
</reference>
<evidence type="ECO:0000256" key="1">
    <source>
        <dbReference type="ARBA" id="ARBA00025788"/>
    </source>
</evidence>
<evidence type="ECO:0000313" key="4">
    <source>
        <dbReference type="Proteomes" id="UP000652761"/>
    </source>
</evidence>
<keyword evidence="4" id="KW-1185">Reference proteome</keyword>
<dbReference type="Pfam" id="PF06201">
    <property type="entry name" value="PITH"/>
    <property type="match status" value="1"/>
</dbReference>
<dbReference type="InterPro" id="IPR045099">
    <property type="entry name" value="PITH1-like"/>
</dbReference>
<dbReference type="GO" id="GO:0005737">
    <property type="term" value="C:cytoplasm"/>
    <property type="evidence" value="ECO:0007669"/>
    <property type="project" value="UniProtKB-ARBA"/>
</dbReference>
<feature type="domain" description="PITH" evidence="2">
    <location>
        <begin position="57"/>
        <end position="175"/>
    </location>
</feature>
<comment type="caution">
    <text evidence="3">The sequence shown here is derived from an EMBL/GenBank/DDBJ whole genome shotgun (WGS) entry which is preliminary data.</text>
</comment>
<evidence type="ECO:0000259" key="2">
    <source>
        <dbReference type="PROSITE" id="PS51532"/>
    </source>
</evidence>
<organism evidence="3 4">
    <name type="scientific">Colocasia esculenta</name>
    <name type="common">Wild taro</name>
    <name type="synonym">Arum esculentum</name>
    <dbReference type="NCBI Taxonomy" id="4460"/>
    <lineage>
        <taxon>Eukaryota</taxon>
        <taxon>Viridiplantae</taxon>
        <taxon>Streptophyta</taxon>
        <taxon>Embryophyta</taxon>
        <taxon>Tracheophyta</taxon>
        <taxon>Spermatophyta</taxon>
        <taxon>Magnoliopsida</taxon>
        <taxon>Liliopsida</taxon>
        <taxon>Araceae</taxon>
        <taxon>Aroideae</taxon>
        <taxon>Colocasieae</taxon>
        <taxon>Colocasia</taxon>
    </lineage>
</organism>
<evidence type="ECO:0000313" key="3">
    <source>
        <dbReference type="EMBL" id="MQL94873.1"/>
    </source>
</evidence>
<comment type="similarity">
    <text evidence="1">Belongs to the PITHD1 family.</text>
</comment>
<protein>
    <recommendedName>
        <fullName evidence="2">PITH domain-containing protein</fullName>
    </recommendedName>
</protein>
<dbReference type="AlphaFoldDB" id="A0A843VRT4"/>
<dbReference type="InterPro" id="IPR008979">
    <property type="entry name" value="Galactose-bd-like_sf"/>
</dbReference>
<dbReference type="Proteomes" id="UP000652761">
    <property type="component" value="Unassembled WGS sequence"/>
</dbReference>
<dbReference type="PANTHER" id="PTHR12175">
    <property type="entry name" value="AD039 HT014 THIOREDOXIN FAMILY TRP26"/>
    <property type="match status" value="1"/>
</dbReference>